<comment type="caution">
    <text evidence="8">The sequence shown here is derived from an EMBL/GenBank/DDBJ whole genome shotgun (WGS) entry which is preliminary data.</text>
</comment>
<dbReference type="RefSeq" id="WP_304374217.1">
    <property type="nucleotide sequence ID" value="NZ_JAUOZU010000001.1"/>
</dbReference>
<dbReference type="PROSITE" id="PS52015">
    <property type="entry name" value="TONB_CTD"/>
    <property type="match status" value="1"/>
</dbReference>
<keyword evidence="3 6" id="KW-1133">Transmembrane helix</keyword>
<feature type="transmembrane region" description="Helical" evidence="6">
    <location>
        <begin position="99"/>
        <end position="120"/>
    </location>
</feature>
<organism evidence="8 9">
    <name type="scientific">Rhizobium alvei</name>
    <dbReference type="NCBI Taxonomy" id="1132659"/>
    <lineage>
        <taxon>Bacteria</taxon>
        <taxon>Pseudomonadati</taxon>
        <taxon>Pseudomonadota</taxon>
        <taxon>Alphaproteobacteria</taxon>
        <taxon>Hyphomicrobiales</taxon>
        <taxon>Rhizobiaceae</taxon>
        <taxon>Rhizobium/Agrobacterium group</taxon>
        <taxon>Rhizobium</taxon>
    </lineage>
</organism>
<keyword evidence="4 6" id="KW-0472">Membrane</keyword>
<proteinExistence type="predicted"/>
<feature type="compositionally biased region" description="Basic and acidic residues" evidence="5">
    <location>
        <begin position="300"/>
        <end position="329"/>
    </location>
</feature>
<dbReference type="EMBL" id="JAUOZU010000001">
    <property type="protein sequence ID" value="MDO6962406.1"/>
    <property type="molecule type" value="Genomic_DNA"/>
</dbReference>
<dbReference type="Gene3D" id="3.30.1150.10">
    <property type="match status" value="1"/>
</dbReference>
<reference evidence="8" key="2">
    <citation type="submission" date="2023-07" db="EMBL/GenBank/DDBJ databases">
        <authorList>
            <person name="Shen H."/>
        </authorList>
    </citation>
    <scope>NUCLEOTIDE SEQUENCE</scope>
    <source>
        <strain evidence="8">TNR-22</strain>
    </source>
</reference>
<comment type="subcellular location">
    <subcellularLocation>
        <location evidence="1">Membrane</location>
        <topology evidence="1">Single-pass membrane protein</topology>
    </subcellularLocation>
</comment>
<name>A0ABT8YFE7_9HYPH</name>
<dbReference type="InterPro" id="IPR006260">
    <property type="entry name" value="TonB/TolA_C"/>
</dbReference>
<evidence type="ECO:0000256" key="6">
    <source>
        <dbReference type="SAM" id="Phobius"/>
    </source>
</evidence>
<feature type="compositionally biased region" description="Basic residues" evidence="5">
    <location>
        <begin position="356"/>
        <end position="366"/>
    </location>
</feature>
<sequence>MATIPAHNEARPADAPRFRAANSNDAARARIRHDFQNVPACSFARGDGISHYLGVEAHIGTFPEPPTKAPAKGAEVPPVAHEAEEPGDRLIPRLMRDGFSLSTFLHIVVAIALGLVAIVIPEEATELEGVTIVTMVVEGTAEADAETKGEAVAEEKPVEEPVVEEPKPVIEMPPLPEPIKPIESAQLLDMLPIPAPIEEPTGQRVEDILTSTTPAEAKIDAKAQPIAAEPVEEKKPEPAVAKAEPVIEKKPEPVKLPEVKPTETKVEPEKKPEVVEKPREKKPDPVKTEKKIEKKKKVEKNRTKGNKGENQARAKKGETDARNKGDARSDASLGNSNNREKGNAAKSNYEGLVQKKLQRAKSRVRNPGKGSVSVVFTITTSGGVSNLRVSKSSGDAAVDKAALAIVNKAAPFPAIPAETGKKTWSMRVPITFK</sequence>
<keyword evidence="2 6" id="KW-0812">Transmembrane</keyword>
<feature type="domain" description="TonB C-terminal" evidence="7">
    <location>
        <begin position="344"/>
        <end position="433"/>
    </location>
</feature>
<feature type="region of interest" description="Disordered" evidence="5">
    <location>
        <begin position="213"/>
        <end position="368"/>
    </location>
</feature>
<evidence type="ECO:0000313" key="8">
    <source>
        <dbReference type="EMBL" id="MDO6962406.1"/>
    </source>
</evidence>
<gene>
    <name evidence="8" type="ORF">Q4481_00475</name>
</gene>
<dbReference type="NCBIfam" id="TIGR01352">
    <property type="entry name" value="tonB_Cterm"/>
    <property type="match status" value="1"/>
</dbReference>
<reference evidence="8" key="1">
    <citation type="journal article" date="2015" name="Int. J. Syst. Evol. Microbiol.">
        <title>Rhizobium alvei sp. nov., isolated from a freshwater river.</title>
        <authorList>
            <person name="Sheu S.Y."/>
            <person name="Huang H.W."/>
            <person name="Young C.C."/>
            <person name="Chen W.M."/>
        </authorList>
    </citation>
    <scope>NUCLEOTIDE SEQUENCE</scope>
    <source>
        <strain evidence="8">TNR-22</strain>
    </source>
</reference>
<evidence type="ECO:0000256" key="2">
    <source>
        <dbReference type="ARBA" id="ARBA00022692"/>
    </source>
</evidence>
<evidence type="ECO:0000256" key="5">
    <source>
        <dbReference type="SAM" id="MobiDB-lite"/>
    </source>
</evidence>
<keyword evidence="9" id="KW-1185">Reference proteome</keyword>
<feature type="region of interest" description="Disordered" evidence="5">
    <location>
        <begin position="144"/>
        <end position="174"/>
    </location>
</feature>
<dbReference type="Proteomes" id="UP001174932">
    <property type="component" value="Unassembled WGS sequence"/>
</dbReference>
<dbReference type="InterPro" id="IPR037682">
    <property type="entry name" value="TonB_C"/>
</dbReference>
<dbReference type="Pfam" id="PF03544">
    <property type="entry name" value="TonB_C"/>
    <property type="match status" value="1"/>
</dbReference>
<accession>A0ABT8YFE7</accession>
<evidence type="ECO:0000259" key="7">
    <source>
        <dbReference type="PROSITE" id="PS52015"/>
    </source>
</evidence>
<feature type="compositionally biased region" description="Basic and acidic residues" evidence="5">
    <location>
        <begin position="245"/>
        <end position="292"/>
    </location>
</feature>
<evidence type="ECO:0000313" key="9">
    <source>
        <dbReference type="Proteomes" id="UP001174932"/>
    </source>
</evidence>
<evidence type="ECO:0000256" key="4">
    <source>
        <dbReference type="ARBA" id="ARBA00023136"/>
    </source>
</evidence>
<protein>
    <submittedName>
        <fullName evidence="8">TonB family protein</fullName>
    </submittedName>
</protein>
<feature type="compositionally biased region" description="Basic and acidic residues" evidence="5">
    <location>
        <begin position="145"/>
        <end position="168"/>
    </location>
</feature>
<dbReference type="SUPFAM" id="SSF74653">
    <property type="entry name" value="TolA/TonB C-terminal domain"/>
    <property type="match status" value="1"/>
</dbReference>
<evidence type="ECO:0000256" key="1">
    <source>
        <dbReference type="ARBA" id="ARBA00004167"/>
    </source>
</evidence>
<evidence type="ECO:0000256" key="3">
    <source>
        <dbReference type="ARBA" id="ARBA00022989"/>
    </source>
</evidence>